<protein>
    <recommendedName>
        <fullName evidence="3">ArsR family transcriptional regulator</fullName>
    </recommendedName>
</protein>
<reference evidence="1 2" key="1">
    <citation type="submission" date="2023-03" db="EMBL/GenBank/DDBJ databases">
        <title>WGS of Methanotrichaceae archaeon Mx.</title>
        <authorList>
            <person name="Sorokin D.Y."/>
            <person name="Merkel A.Y."/>
        </authorList>
    </citation>
    <scope>NUCLEOTIDE SEQUENCE [LARGE SCALE GENOMIC DNA]</scope>
    <source>
        <strain evidence="1 2">Mx</strain>
    </source>
</reference>
<keyword evidence="2" id="KW-1185">Reference proteome</keyword>
<organism evidence="1 2">
    <name type="scientific">Candidatus Methanocrinis natronophilus</name>
    <dbReference type="NCBI Taxonomy" id="3033396"/>
    <lineage>
        <taxon>Archaea</taxon>
        <taxon>Methanobacteriati</taxon>
        <taxon>Methanobacteriota</taxon>
        <taxon>Stenosarchaea group</taxon>
        <taxon>Methanomicrobia</taxon>
        <taxon>Methanotrichales</taxon>
        <taxon>Methanotrichaceae</taxon>
        <taxon>Methanocrinis</taxon>
    </lineage>
</organism>
<name>A0ABT5X4R6_9EURY</name>
<dbReference type="EMBL" id="JARFPK010000002">
    <property type="protein sequence ID" value="MDF0589698.1"/>
    <property type="molecule type" value="Genomic_DNA"/>
</dbReference>
<proteinExistence type="predicted"/>
<evidence type="ECO:0008006" key="3">
    <source>
        <dbReference type="Google" id="ProtNLM"/>
    </source>
</evidence>
<dbReference type="InterPro" id="IPR036388">
    <property type="entry name" value="WH-like_DNA-bd_sf"/>
</dbReference>
<evidence type="ECO:0000313" key="2">
    <source>
        <dbReference type="Proteomes" id="UP001220010"/>
    </source>
</evidence>
<gene>
    <name evidence="1" type="ORF">P0O15_00700</name>
</gene>
<accession>A0ABT5X4R6</accession>
<sequence length="205" mass="24214">MKWQDTVKQSGEERTSLVLMYLALGEDYSYNMAKKYFSIEATEEKGWSEDKLKKLKSLKDPSQLSHLLKKMEKKELLVSSDTEVNGRNRHVYRLNPQILCSILNIPNMKNPTEAEIIKAFLDELSKKEREPYFDVWRTMEILDFISFLYFLENESKEHDMNEATNILSKIIDDHFELEKSIRKIQSKINSPFSAGIRLRKKARRE</sequence>
<dbReference type="SUPFAM" id="SSF46785">
    <property type="entry name" value="Winged helix' DNA-binding domain"/>
    <property type="match status" value="1"/>
</dbReference>
<dbReference type="Proteomes" id="UP001220010">
    <property type="component" value="Unassembled WGS sequence"/>
</dbReference>
<dbReference type="InterPro" id="IPR036390">
    <property type="entry name" value="WH_DNA-bd_sf"/>
</dbReference>
<comment type="caution">
    <text evidence="1">The sequence shown here is derived from an EMBL/GenBank/DDBJ whole genome shotgun (WGS) entry which is preliminary data.</text>
</comment>
<evidence type="ECO:0000313" key="1">
    <source>
        <dbReference type="EMBL" id="MDF0589698.1"/>
    </source>
</evidence>
<dbReference type="Gene3D" id="1.10.10.10">
    <property type="entry name" value="Winged helix-like DNA-binding domain superfamily/Winged helix DNA-binding domain"/>
    <property type="match status" value="1"/>
</dbReference>
<dbReference type="RefSeq" id="WP_316965460.1">
    <property type="nucleotide sequence ID" value="NZ_JARFPK010000002.1"/>
</dbReference>